<dbReference type="Gene3D" id="1.25.40.20">
    <property type="entry name" value="Ankyrin repeat-containing domain"/>
    <property type="match status" value="1"/>
</dbReference>
<accession>A0A7J6RE29</accession>
<gene>
    <name evidence="1" type="ORF">FOZ62_009624</name>
</gene>
<name>A0A7J6RE29_PEROL</name>
<dbReference type="SUPFAM" id="SSF48403">
    <property type="entry name" value="Ankyrin repeat"/>
    <property type="match status" value="1"/>
</dbReference>
<reference evidence="1 2" key="1">
    <citation type="submission" date="2020-04" db="EMBL/GenBank/DDBJ databases">
        <title>Perkinsus olseni comparative genomics.</title>
        <authorList>
            <person name="Bogema D.R."/>
        </authorList>
    </citation>
    <scope>NUCLEOTIDE SEQUENCE [LARGE SCALE GENOMIC DNA]</scope>
    <source>
        <strain evidence="1">ATCC PRA-205</strain>
    </source>
</reference>
<dbReference type="Proteomes" id="UP000574390">
    <property type="component" value="Unassembled WGS sequence"/>
</dbReference>
<organism evidence="1 2">
    <name type="scientific">Perkinsus olseni</name>
    <name type="common">Perkinsus atlanticus</name>
    <dbReference type="NCBI Taxonomy" id="32597"/>
    <lineage>
        <taxon>Eukaryota</taxon>
        <taxon>Sar</taxon>
        <taxon>Alveolata</taxon>
        <taxon>Perkinsozoa</taxon>
        <taxon>Perkinsea</taxon>
        <taxon>Perkinsida</taxon>
        <taxon>Perkinsidae</taxon>
        <taxon>Perkinsus</taxon>
    </lineage>
</organism>
<dbReference type="InterPro" id="IPR036770">
    <property type="entry name" value="Ankyrin_rpt-contain_sf"/>
</dbReference>
<evidence type="ECO:0000313" key="2">
    <source>
        <dbReference type="Proteomes" id="UP000574390"/>
    </source>
</evidence>
<evidence type="ECO:0000313" key="1">
    <source>
        <dbReference type="EMBL" id="KAF4718998.1"/>
    </source>
</evidence>
<sequence length="138" mass="15588">MAIGAETSSDQFHRHIRHPDDPFYLLVYGKDLEVPGESVPDCDWKGDTLLSSLATLGDHEKLSKLLDEAPEDLGDVNRLNRFGQSPLFLAARWGHHQAAQVSLLATTELGFQTFETEIRVETFDAVQRERHNFPTMLL</sequence>
<proteinExistence type="predicted"/>
<dbReference type="EMBL" id="JABANM010022788">
    <property type="protein sequence ID" value="KAF4718998.1"/>
    <property type="molecule type" value="Genomic_DNA"/>
</dbReference>
<comment type="caution">
    <text evidence="1">The sequence shown here is derived from an EMBL/GenBank/DDBJ whole genome shotgun (WGS) entry which is preliminary data.</text>
</comment>
<dbReference type="AlphaFoldDB" id="A0A7J6RE29"/>
<protein>
    <submittedName>
        <fullName evidence="1">Uncharacterized protein</fullName>
    </submittedName>
</protein>